<feature type="chain" id="PRO_5007596276" evidence="1">
    <location>
        <begin position="32"/>
        <end position="176"/>
    </location>
</feature>
<accession>A0A154ILV7</accession>
<comment type="caution">
    <text evidence="2">The sequence shown here is derived from an EMBL/GenBank/DDBJ whole genome shotgun (WGS) entry which is preliminary data.</text>
</comment>
<feature type="signal peptide" evidence="1">
    <location>
        <begin position="1"/>
        <end position="31"/>
    </location>
</feature>
<evidence type="ECO:0000313" key="2">
    <source>
        <dbReference type="EMBL" id="KZB01587.1"/>
    </source>
</evidence>
<organism evidence="2">
    <name type="scientific">Rhizobium leguminosarum</name>
    <dbReference type="NCBI Taxonomy" id="384"/>
    <lineage>
        <taxon>Bacteria</taxon>
        <taxon>Pseudomonadati</taxon>
        <taxon>Pseudomonadota</taxon>
        <taxon>Alphaproteobacteria</taxon>
        <taxon>Hyphomicrobiales</taxon>
        <taxon>Rhizobiaceae</taxon>
        <taxon>Rhizobium/Agrobacterium group</taxon>
        <taxon>Rhizobium</taxon>
    </lineage>
</organism>
<dbReference type="PROSITE" id="PS51257">
    <property type="entry name" value="PROKAR_LIPOPROTEIN"/>
    <property type="match status" value="1"/>
</dbReference>
<sequence>MSGRTGITARRTGVAAIAAAAFFVVPASTLAAACKQEQAVYADRDGAYELRFAPLNSPSAAASNQFKVSALKTSVVMEGYVMPSEDPVRAIGILMFNCPEGDATGADLNACTVWQGAVYGMDAEGEMDNLQPEGAEAAEKLVLPGLGPAIRESSAWGEGKAVVAPWDVLTFKECAT</sequence>
<protein>
    <submittedName>
        <fullName evidence="2">Uncharacterized protein</fullName>
    </submittedName>
</protein>
<reference evidence="2" key="1">
    <citation type="submission" date="2016-03" db="EMBL/GenBank/DDBJ databases">
        <title>Microsymbionts genomes from the relict species Vavilovia formosa.</title>
        <authorList>
            <person name="Chirak E."/>
            <person name="Kimeklis A."/>
            <person name="Kopat V."/>
            <person name="Andronov E."/>
        </authorList>
    </citation>
    <scope>NUCLEOTIDE SEQUENCE [LARGE SCALE GENOMIC DNA]</scope>
    <source>
        <strain evidence="2">Vaf12</strain>
    </source>
</reference>
<gene>
    <name evidence="2" type="ORF">A4A59_01545</name>
</gene>
<evidence type="ECO:0000256" key="1">
    <source>
        <dbReference type="SAM" id="SignalP"/>
    </source>
</evidence>
<name>A0A154ILV7_RHILE</name>
<dbReference type="AlphaFoldDB" id="A0A154ILV7"/>
<dbReference type="EMBL" id="LVYU01000079">
    <property type="protein sequence ID" value="KZB01587.1"/>
    <property type="molecule type" value="Genomic_DNA"/>
</dbReference>
<keyword evidence="1" id="KW-0732">Signal</keyword>
<proteinExistence type="predicted"/>
<dbReference type="RefSeq" id="WP_062941253.1">
    <property type="nucleotide sequence ID" value="NZ_CP171844.1"/>
</dbReference>